<sequence>MKIVRILIKMKSKIWKFRTDPRTISVSWLLVTGIVCAIGLWQLIGINQYAAASVSLLDFIVVFFKQGVIVLAASLIVVIGFVKEVPIWSQSLTKSSSVQTVSPSQQKPDQVVTPSKAGVSFKPHGVARRYILESITFSIETNDPDILRRVHMVVEAKKSMLYQGPISIDQDVLTGDVSVVKAEYYSVTRDVQSGFSGDLSYQIFNYTDQTLMCYAVFRTRSVHSLGELVLEKYFPAFSVPFVTMFRVLNGILSFKPDYWVRRMFVKRRSR</sequence>
<reference evidence="2 3" key="1">
    <citation type="submission" date="2017-01" db="EMBL/GenBank/DDBJ databases">
        <title>The cable genome- insights into the physiology and evolution of filamentous bacteria capable of sulfide oxidation via long distance electron transfer.</title>
        <authorList>
            <person name="Schreiber L."/>
            <person name="Bjerg J.T."/>
            <person name="Boggild A."/>
            <person name="Van De Vossenberg J."/>
            <person name="Meysman F."/>
            <person name="Nielsen L.P."/>
            <person name="Schramm A."/>
            <person name="Kjeldsen K.U."/>
        </authorList>
    </citation>
    <scope>NUCLEOTIDE SEQUENCE [LARGE SCALE GENOMIC DNA]</scope>
    <source>
        <strain evidence="2">A1</strain>
    </source>
</reference>
<organism evidence="2 3">
    <name type="scientific">Candidatus Electrothrix communis</name>
    <dbReference type="NCBI Taxonomy" id="1859133"/>
    <lineage>
        <taxon>Bacteria</taxon>
        <taxon>Pseudomonadati</taxon>
        <taxon>Thermodesulfobacteriota</taxon>
        <taxon>Desulfobulbia</taxon>
        <taxon>Desulfobulbales</taxon>
        <taxon>Desulfobulbaceae</taxon>
        <taxon>Candidatus Electrothrix</taxon>
    </lineage>
</organism>
<protein>
    <submittedName>
        <fullName evidence="2">Uncharacterized protein</fullName>
    </submittedName>
</protein>
<keyword evidence="3" id="KW-1185">Reference proteome</keyword>
<comment type="caution">
    <text evidence="2">The sequence shown here is derived from an EMBL/GenBank/DDBJ whole genome shotgun (WGS) entry which is preliminary data.</text>
</comment>
<evidence type="ECO:0000256" key="1">
    <source>
        <dbReference type="SAM" id="Phobius"/>
    </source>
</evidence>
<evidence type="ECO:0000313" key="2">
    <source>
        <dbReference type="EMBL" id="RWX49775.1"/>
    </source>
</evidence>
<keyword evidence="1" id="KW-0472">Membrane</keyword>
<evidence type="ECO:0000313" key="3">
    <source>
        <dbReference type="Proteomes" id="UP000288086"/>
    </source>
</evidence>
<gene>
    <name evidence="2" type="ORF">VT98_10106</name>
</gene>
<feature type="transmembrane region" description="Helical" evidence="1">
    <location>
        <begin position="21"/>
        <end position="44"/>
    </location>
</feature>
<dbReference type="Proteomes" id="UP000288086">
    <property type="component" value="Unassembled WGS sequence"/>
</dbReference>
<dbReference type="EMBL" id="MTKP01000010">
    <property type="protein sequence ID" value="RWX49775.1"/>
    <property type="molecule type" value="Genomic_DNA"/>
</dbReference>
<feature type="transmembrane region" description="Helical" evidence="1">
    <location>
        <begin position="56"/>
        <end position="82"/>
    </location>
</feature>
<proteinExistence type="predicted"/>
<dbReference type="AlphaFoldDB" id="A0A3S3STS3"/>
<accession>A0A3S3STS3</accession>
<name>A0A3S3STS3_9BACT</name>
<keyword evidence="1" id="KW-0812">Transmembrane</keyword>
<keyword evidence="1" id="KW-1133">Transmembrane helix</keyword>